<dbReference type="Gene3D" id="3.40.50.790">
    <property type="match status" value="1"/>
</dbReference>
<dbReference type="PIRSF" id="PIRSF002155">
    <property type="entry name" value="Ribosomal_L1"/>
    <property type="match status" value="1"/>
</dbReference>
<gene>
    <name evidence="10" type="ORF">A3A69_01055</name>
</gene>
<keyword evidence="7" id="KW-0687">Ribonucleoprotein</keyword>
<dbReference type="PANTHER" id="PTHR36427:SF3">
    <property type="entry name" value="LARGE RIBOSOMAL SUBUNIT PROTEIN UL1M"/>
    <property type="match status" value="1"/>
</dbReference>
<keyword evidence="2" id="KW-0678">Repressor</keyword>
<evidence type="ECO:0000256" key="5">
    <source>
        <dbReference type="ARBA" id="ARBA00022884"/>
    </source>
</evidence>
<evidence type="ECO:0000313" key="10">
    <source>
        <dbReference type="EMBL" id="OGC48794.1"/>
    </source>
</evidence>
<accession>A0A1F4UV05</accession>
<evidence type="ECO:0000256" key="3">
    <source>
        <dbReference type="ARBA" id="ARBA00022730"/>
    </source>
</evidence>
<dbReference type="EMBL" id="MEVF01000032">
    <property type="protein sequence ID" value="OGC48794.1"/>
    <property type="molecule type" value="Genomic_DNA"/>
</dbReference>
<comment type="similarity">
    <text evidence="1">Belongs to the universal ribosomal protein uL1 family.</text>
</comment>
<evidence type="ECO:0000256" key="7">
    <source>
        <dbReference type="ARBA" id="ARBA00023274"/>
    </source>
</evidence>
<dbReference type="Gene3D" id="3.30.190.20">
    <property type="match status" value="1"/>
</dbReference>
<protein>
    <recommendedName>
        <fullName evidence="8">Large ribosomal subunit protein uL1</fullName>
    </recommendedName>
    <alternativeName>
        <fullName evidence="9">50S ribosomal protein L1</fullName>
    </alternativeName>
</protein>
<dbReference type="InterPro" id="IPR002143">
    <property type="entry name" value="Ribosomal_uL1"/>
</dbReference>
<dbReference type="InterPro" id="IPR023674">
    <property type="entry name" value="Ribosomal_uL1-like"/>
</dbReference>
<evidence type="ECO:0000256" key="1">
    <source>
        <dbReference type="ARBA" id="ARBA00010531"/>
    </source>
</evidence>
<evidence type="ECO:0000256" key="6">
    <source>
        <dbReference type="ARBA" id="ARBA00022980"/>
    </source>
</evidence>
<keyword evidence="6 10" id="KW-0689">Ribosomal protein</keyword>
<keyword evidence="4" id="KW-0810">Translation regulation</keyword>
<keyword evidence="3" id="KW-0699">rRNA-binding</keyword>
<dbReference type="PANTHER" id="PTHR36427">
    <property type="entry name" value="54S RIBOSOMAL PROTEIN L1, MITOCHONDRIAL"/>
    <property type="match status" value="1"/>
</dbReference>
<sequence length="221" mass="24781">MRKETKRSKEVKLYKLEEAIEFIKKSSKTKFDPTLEVHLNLNFDKKKQEQNIRFTLVLPHGTGKTQKVAVLASKKVQNADLELSEADIEKLEKSILKPKNDFDVLIAEPKFMPKLAKAARILGPAGVMPNPKNGTVTDDVEKAVDQVKKGRVEVKTEPTAPVIHTIIGKLSFETPALSENFRELYSSIKHNKPQKASNDWINSIFLSSTMSPSAQLDLSTL</sequence>
<evidence type="ECO:0000256" key="4">
    <source>
        <dbReference type="ARBA" id="ARBA00022845"/>
    </source>
</evidence>
<evidence type="ECO:0000256" key="8">
    <source>
        <dbReference type="ARBA" id="ARBA00035241"/>
    </source>
</evidence>
<evidence type="ECO:0000313" key="11">
    <source>
        <dbReference type="Proteomes" id="UP000177458"/>
    </source>
</evidence>
<dbReference type="Proteomes" id="UP000177458">
    <property type="component" value="Unassembled WGS sequence"/>
</dbReference>
<dbReference type="CDD" id="cd00403">
    <property type="entry name" value="Ribosomal_L1"/>
    <property type="match status" value="1"/>
</dbReference>
<dbReference type="InterPro" id="IPR016095">
    <property type="entry name" value="Ribosomal_uL1_3-a/b-sand"/>
</dbReference>
<dbReference type="GO" id="GO:0015934">
    <property type="term" value="C:large ribosomal subunit"/>
    <property type="evidence" value="ECO:0007669"/>
    <property type="project" value="InterPro"/>
</dbReference>
<reference evidence="10 11" key="1">
    <citation type="journal article" date="2016" name="Nat. Commun.">
        <title>Thousands of microbial genomes shed light on interconnected biogeochemical processes in an aquifer system.</title>
        <authorList>
            <person name="Anantharaman K."/>
            <person name="Brown C.T."/>
            <person name="Hug L.A."/>
            <person name="Sharon I."/>
            <person name="Castelle C.J."/>
            <person name="Probst A.J."/>
            <person name="Thomas B.C."/>
            <person name="Singh A."/>
            <person name="Wilkins M.J."/>
            <person name="Karaoz U."/>
            <person name="Brodie E.L."/>
            <person name="Williams K.H."/>
            <person name="Hubbard S.S."/>
            <person name="Banfield J.F."/>
        </authorList>
    </citation>
    <scope>NUCLEOTIDE SEQUENCE [LARGE SCALE GENOMIC DNA]</scope>
</reference>
<dbReference type="GO" id="GO:0006417">
    <property type="term" value="P:regulation of translation"/>
    <property type="evidence" value="ECO:0007669"/>
    <property type="project" value="UniProtKB-KW"/>
</dbReference>
<dbReference type="NCBIfam" id="TIGR01169">
    <property type="entry name" value="rplA_bact"/>
    <property type="match status" value="1"/>
</dbReference>
<dbReference type="SUPFAM" id="SSF56808">
    <property type="entry name" value="Ribosomal protein L1"/>
    <property type="match status" value="1"/>
</dbReference>
<evidence type="ECO:0000256" key="9">
    <source>
        <dbReference type="ARBA" id="ARBA00035452"/>
    </source>
</evidence>
<dbReference type="GO" id="GO:0019843">
    <property type="term" value="F:rRNA binding"/>
    <property type="evidence" value="ECO:0007669"/>
    <property type="project" value="UniProtKB-KW"/>
</dbReference>
<name>A0A1F4UV05_UNCKA</name>
<dbReference type="GO" id="GO:0006412">
    <property type="term" value="P:translation"/>
    <property type="evidence" value="ECO:0007669"/>
    <property type="project" value="InterPro"/>
</dbReference>
<organism evidence="10 11">
    <name type="scientific">candidate division WWE3 bacterium RIFCSPLOWO2_01_FULL_37_15</name>
    <dbReference type="NCBI Taxonomy" id="1802622"/>
    <lineage>
        <taxon>Bacteria</taxon>
        <taxon>Katanobacteria</taxon>
    </lineage>
</organism>
<dbReference type="InterPro" id="IPR005878">
    <property type="entry name" value="Ribosom_uL1_bac-type"/>
</dbReference>
<dbReference type="GO" id="GO:0003735">
    <property type="term" value="F:structural constituent of ribosome"/>
    <property type="evidence" value="ECO:0007669"/>
    <property type="project" value="InterPro"/>
</dbReference>
<proteinExistence type="inferred from homology"/>
<comment type="caution">
    <text evidence="10">The sequence shown here is derived from an EMBL/GenBank/DDBJ whole genome shotgun (WGS) entry which is preliminary data.</text>
</comment>
<keyword evidence="5" id="KW-0694">RNA-binding</keyword>
<dbReference type="AlphaFoldDB" id="A0A1F4UV05"/>
<evidence type="ECO:0000256" key="2">
    <source>
        <dbReference type="ARBA" id="ARBA00022491"/>
    </source>
</evidence>
<dbReference type="InterPro" id="IPR028364">
    <property type="entry name" value="Ribosomal_uL1/biogenesis"/>
</dbReference>
<dbReference type="Pfam" id="PF00687">
    <property type="entry name" value="Ribosomal_L1"/>
    <property type="match status" value="1"/>
</dbReference>